<dbReference type="PANTHER" id="PTHR31948:SF72">
    <property type="entry name" value="ZINC-FINGER HOMEODOMAIN PROTEIN 10"/>
    <property type="match status" value="1"/>
</dbReference>
<name>A0A7J7NXC6_9MAGN</name>
<comment type="caution">
    <text evidence="12">The sequence shown here is derived from an EMBL/GenBank/DDBJ whole genome shotgun (WGS) entry which is preliminary data.</text>
</comment>
<dbReference type="PANTHER" id="PTHR31948">
    <property type="entry name" value="ZINC-FINGER HOMEODOMAIN PROTEIN 2"/>
    <property type="match status" value="1"/>
</dbReference>
<keyword evidence="2" id="KW-0479">Metal-binding</keyword>
<dbReference type="Proteomes" id="UP000541444">
    <property type="component" value="Unassembled WGS sequence"/>
</dbReference>
<dbReference type="GO" id="GO:0050793">
    <property type="term" value="P:regulation of developmental process"/>
    <property type="evidence" value="ECO:0007669"/>
    <property type="project" value="TreeGrafter"/>
</dbReference>
<dbReference type="GO" id="GO:0005634">
    <property type="term" value="C:nucleus"/>
    <property type="evidence" value="ECO:0007669"/>
    <property type="project" value="UniProtKB-SubCell"/>
</dbReference>
<reference evidence="12 13" key="1">
    <citation type="journal article" date="2020" name="IScience">
        <title>Genome Sequencing of the Endangered Kingdonia uniflora (Circaeasteraceae, Ranunculales) Reveals Potential Mechanisms of Evolutionary Specialization.</title>
        <authorList>
            <person name="Sun Y."/>
            <person name="Deng T."/>
            <person name="Zhang A."/>
            <person name="Moore M.J."/>
            <person name="Landis J.B."/>
            <person name="Lin N."/>
            <person name="Zhang H."/>
            <person name="Zhang X."/>
            <person name="Huang J."/>
            <person name="Zhang X."/>
            <person name="Sun H."/>
            <person name="Wang H."/>
        </authorList>
    </citation>
    <scope>NUCLEOTIDE SEQUENCE [LARGE SCALE GENOMIC DNA]</scope>
    <source>
        <strain evidence="12">TB1705</strain>
        <tissue evidence="12">Leaf</tissue>
    </source>
</reference>
<feature type="region of interest" description="Disordered" evidence="10">
    <location>
        <begin position="25"/>
        <end position="54"/>
    </location>
</feature>
<keyword evidence="9" id="KW-0539">Nucleus</keyword>
<protein>
    <recommendedName>
        <fullName evidence="11">ZF-HD dimerization-type domain-containing protein</fullName>
    </recommendedName>
</protein>
<keyword evidence="4" id="KW-0862">Zinc</keyword>
<evidence type="ECO:0000256" key="2">
    <source>
        <dbReference type="ARBA" id="ARBA00022723"/>
    </source>
</evidence>
<evidence type="ECO:0000256" key="1">
    <source>
        <dbReference type="ARBA" id="ARBA00004123"/>
    </source>
</evidence>
<keyword evidence="13" id="KW-1185">Reference proteome</keyword>
<evidence type="ECO:0000256" key="5">
    <source>
        <dbReference type="ARBA" id="ARBA00023015"/>
    </source>
</evidence>
<proteinExistence type="predicted"/>
<evidence type="ECO:0000313" key="12">
    <source>
        <dbReference type="EMBL" id="KAF6171851.1"/>
    </source>
</evidence>
<evidence type="ECO:0000256" key="7">
    <source>
        <dbReference type="ARBA" id="ARBA00023155"/>
    </source>
</evidence>
<keyword evidence="8" id="KW-0804">Transcription</keyword>
<dbReference type="InterPro" id="IPR009057">
    <property type="entry name" value="Homeodomain-like_sf"/>
</dbReference>
<dbReference type="EMBL" id="JACGCM010000455">
    <property type="protein sequence ID" value="KAF6171851.1"/>
    <property type="molecule type" value="Genomic_DNA"/>
</dbReference>
<dbReference type="Gene3D" id="1.10.10.60">
    <property type="entry name" value="Homeodomain-like"/>
    <property type="match status" value="1"/>
</dbReference>
<dbReference type="InterPro" id="IPR006455">
    <property type="entry name" value="Homeodomain_ZF_HD"/>
</dbReference>
<keyword evidence="7" id="KW-0371">Homeobox</keyword>
<dbReference type="InterPro" id="IPR006456">
    <property type="entry name" value="ZF_HD_homeobox_Cys/His_dimer"/>
</dbReference>
<accession>A0A7J7NXC6</accession>
<comment type="subcellular location">
    <subcellularLocation>
        <location evidence="1">Nucleus</location>
    </subcellularLocation>
</comment>
<dbReference type="AlphaFoldDB" id="A0A7J7NXC6"/>
<dbReference type="GO" id="GO:0003700">
    <property type="term" value="F:DNA-binding transcription factor activity"/>
    <property type="evidence" value="ECO:0007669"/>
    <property type="project" value="TreeGrafter"/>
</dbReference>
<keyword evidence="3" id="KW-0863">Zinc-finger</keyword>
<feature type="compositionally biased region" description="Low complexity" evidence="10">
    <location>
        <begin position="40"/>
        <end position="54"/>
    </location>
</feature>
<dbReference type="SUPFAM" id="SSF46689">
    <property type="entry name" value="Homeodomain-like"/>
    <property type="match status" value="1"/>
</dbReference>
<evidence type="ECO:0000313" key="13">
    <source>
        <dbReference type="Proteomes" id="UP000541444"/>
    </source>
</evidence>
<dbReference type="GO" id="GO:0000976">
    <property type="term" value="F:transcription cis-regulatory region binding"/>
    <property type="evidence" value="ECO:0007669"/>
    <property type="project" value="TreeGrafter"/>
</dbReference>
<evidence type="ECO:0000256" key="8">
    <source>
        <dbReference type="ARBA" id="ARBA00023163"/>
    </source>
</evidence>
<keyword evidence="5" id="KW-0805">Transcription regulation</keyword>
<dbReference type="Pfam" id="PF04770">
    <property type="entry name" value="ZF-HD_dimer"/>
    <property type="match status" value="1"/>
</dbReference>
<evidence type="ECO:0000256" key="9">
    <source>
        <dbReference type="ARBA" id="ARBA00023242"/>
    </source>
</evidence>
<gene>
    <name evidence="12" type="ORF">GIB67_007372</name>
</gene>
<sequence length="163" mass="18295">MPSPTSLKCFACGCHRNFHRREENSQISNPHCQAPHRENSASPTPISSSSHHPSVPQMLLALSTGVSDKSGARKRYRTKFSKEQKEKMYSFAEKLGWKIPRTGEGTLMMGEYCNDIGVEKGVFKVWMHNHKVTRGKRDYVISGTSTITTSSGNSNLHNRNVEN</sequence>
<dbReference type="GO" id="GO:0008270">
    <property type="term" value="F:zinc ion binding"/>
    <property type="evidence" value="ECO:0007669"/>
    <property type="project" value="UniProtKB-KW"/>
</dbReference>
<dbReference type="NCBIfam" id="TIGR01565">
    <property type="entry name" value="homeo_ZF_HD"/>
    <property type="match status" value="1"/>
</dbReference>
<evidence type="ECO:0000256" key="6">
    <source>
        <dbReference type="ARBA" id="ARBA00023125"/>
    </source>
</evidence>
<keyword evidence="6" id="KW-0238">DNA-binding</keyword>
<evidence type="ECO:0000256" key="3">
    <source>
        <dbReference type="ARBA" id="ARBA00022771"/>
    </source>
</evidence>
<organism evidence="12 13">
    <name type="scientific">Kingdonia uniflora</name>
    <dbReference type="NCBI Taxonomy" id="39325"/>
    <lineage>
        <taxon>Eukaryota</taxon>
        <taxon>Viridiplantae</taxon>
        <taxon>Streptophyta</taxon>
        <taxon>Embryophyta</taxon>
        <taxon>Tracheophyta</taxon>
        <taxon>Spermatophyta</taxon>
        <taxon>Magnoliopsida</taxon>
        <taxon>Ranunculales</taxon>
        <taxon>Circaeasteraceae</taxon>
        <taxon>Kingdonia</taxon>
    </lineage>
</organism>
<evidence type="ECO:0000256" key="4">
    <source>
        <dbReference type="ARBA" id="ARBA00022833"/>
    </source>
</evidence>
<feature type="domain" description="ZF-HD dimerization-type" evidence="11">
    <location>
        <begin position="4"/>
        <end position="23"/>
    </location>
</feature>
<evidence type="ECO:0000259" key="11">
    <source>
        <dbReference type="Pfam" id="PF04770"/>
    </source>
</evidence>
<dbReference type="OrthoDB" id="1884189at2759"/>
<evidence type="ECO:0000256" key="10">
    <source>
        <dbReference type="SAM" id="MobiDB-lite"/>
    </source>
</evidence>